<evidence type="ECO:0000256" key="9">
    <source>
        <dbReference type="SAM" id="Phobius"/>
    </source>
</evidence>
<evidence type="ECO:0000256" key="3">
    <source>
        <dbReference type="ARBA" id="ARBA00022676"/>
    </source>
</evidence>
<dbReference type="AlphaFoldDB" id="A0A239S7S8"/>
<organism evidence="10 11">
    <name type="scientific">Pandoraea sputorum</name>
    <dbReference type="NCBI Taxonomy" id="93222"/>
    <lineage>
        <taxon>Bacteria</taxon>
        <taxon>Pseudomonadati</taxon>
        <taxon>Pseudomonadota</taxon>
        <taxon>Betaproteobacteria</taxon>
        <taxon>Burkholderiales</taxon>
        <taxon>Burkholderiaceae</taxon>
        <taxon>Pandoraea</taxon>
    </lineage>
</organism>
<dbReference type="OrthoDB" id="8556356at2"/>
<dbReference type="PANTHER" id="PTHR33908:SF11">
    <property type="entry name" value="MEMBRANE PROTEIN"/>
    <property type="match status" value="1"/>
</dbReference>
<comment type="subcellular location">
    <subcellularLocation>
        <location evidence="1">Cell membrane</location>
        <topology evidence="1">Multi-pass membrane protein</topology>
    </subcellularLocation>
</comment>
<dbReference type="GO" id="GO:0016763">
    <property type="term" value="F:pentosyltransferase activity"/>
    <property type="evidence" value="ECO:0007669"/>
    <property type="project" value="TreeGrafter"/>
</dbReference>
<feature type="transmembrane region" description="Helical" evidence="9">
    <location>
        <begin position="219"/>
        <end position="237"/>
    </location>
</feature>
<dbReference type="PANTHER" id="PTHR33908">
    <property type="entry name" value="MANNOSYLTRANSFERASE YKCB-RELATED"/>
    <property type="match status" value="1"/>
</dbReference>
<evidence type="ECO:0000256" key="1">
    <source>
        <dbReference type="ARBA" id="ARBA00004651"/>
    </source>
</evidence>
<dbReference type="RefSeq" id="WP_052252424.1">
    <property type="nucleotide sequence ID" value="NZ_CABPRX010000001.1"/>
</dbReference>
<feature type="transmembrane region" description="Helical" evidence="9">
    <location>
        <begin position="244"/>
        <end position="264"/>
    </location>
</feature>
<keyword evidence="4" id="KW-0808">Transferase</keyword>
<feature type="transmembrane region" description="Helical" evidence="9">
    <location>
        <begin position="388"/>
        <end position="408"/>
    </location>
</feature>
<evidence type="ECO:0000256" key="8">
    <source>
        <dbReference type="SAM" id="MobiDB-lite"/>
    </source>
</evidence>
<dbReference type="STRING" id="93222.NA29_05025"/>
<evidence type="ECO:0000256" key="7">
    <source>
        <dbReference type="ARBA" id="ARBA00023136"/>
    </source>
</evidence>
<dbReference type="GO" id="GO:0005886">
    <property type="term" value="C:plasma membrane"/>
    <property type="evidence" value="ECO:0007669"/>
    <property type="project" value="UniProtKB-SubCell"/>
</dbReference>
<evidence type="ECO:0000313" key="11">
    <source>
        <dbReference type="Proteomes" id="UP000215126"/>
    </source>
</evidence>
<reference evidence="10 11" key="1">
    <citation type="submission" date="2017-06" db="EMBL/GenBank/DDBJ databases">
        <authorList>
            <consortium name="Pathogen Informatics"/>
        </authorList>
    </citation>
    <scope>NUCLEOTIDE SEQUENCE [LARGE SCALE GENOMIC DNA]</scope>
    <source>
        <strain evidence="10 11">NCTC13161</strain>
    </source>
</reference>
<dbReference type="Proteomes" id="UP000215126">
    <property type="component" value="Chromosome 1"/>
</dbReference>
<evidence type="ECO:0000313" key="10">
    <source>
        <dbReference type="EMBL" id="SNU80958.1"/>
    </source>
</evidence>
<gene>
    <name evidence="10" type="ORF">SAMEA4530655_00141</name>
</gene>
<feature type="transmembrane region" description="Helical" evidence="9">
    <location>
        <begin position="363"/>
        <end position="381"/>
    </location>
</feature>
<feature type="transmembrane region" description="Helical" evidence="9">
    <location>
        <begin position="300"/>
        <end position="319"/>
    </location>
</feature>
<keyword evidence="5 9" id="KW-0812">Transmembrane</keyword>
<dbReference type="GeneID" id="88092846"/>
<feature type="region of interest" description="Disordered" evidence="8">
    <location>
        <begin position="1"/>
        <end position="33"/>
    </location>
</feature>
<keyword evidence="11" id="KW-1185">Reference proteome</keyword>
<keyword evidence="6 9" id="KW-1133">Transmembrane helix</keyword>
<keyword evidence="3" id="KW-0328">Glycosyltransferase</keyword>
<proteinExistence type="predicted"/>
<feature type="transmembrane region" description="Helical" evidence="9">
    <location>
        <begin position="435"/>
        <end position="455"/>
    </location>
</feature>
<evidence type="ECO:0000256" key="4">
    <source>
        <dbReference type="ARBA" id="ARBA00022679"/>
    </source>
</evidence>
<sequence length="625" mass="67992">MRPPSAAATGRLERLPSGQSPRLSDEMSIATPTPSSRTRFVFWLSAALLFAFLLAGLFDRDPWKADEPYSVGMVLNFFRGHDLIVPRVAADPFVEKPPVMYWTGAMFARVTSAVLPVFQGAQFAVLAWLVIAVICVGRLAQRLYGSDTFNWLAPMLMVGSFGAIENIHKLTADVPQLAGAALALAALARLARAENSARLWGLLFGTGAGIAFLSKGLLVPGVLGLTALAVFVLPAYRTRRYATALGWAVLASLPWLIVWPMLFWRASEPLFIEWFWDNNFGRFFGFVHLGGERKSYWNDVTSLLGLTFPAGWLAVGALISQLRQGTGERLRRFVGERPELAMLWLYAVLFVLTLVVSSAIRDIYMLSLFPAIAVLGAGVRLPSWLEKTWSGVALVLMSVLGVFLWVRWGLQLTGNGHVAAGPIGKWLPLDYVLPFSPGLFLAGLVIAALWVTAIVHRRALGALVFGFAGLMFVWGTLSTLLLPWVNEARSYRTPFAALHEALAQVPRATKAMKTTEAREAREATEAGKSGASACIGSFNVGESERAMLDYFIDVRPVQLSSLDDASRCDTLLVLDKAAARIAVPDAWREIWQGGRAGDTNERFRAFVPAAPATASAALAAPAAVQ</sequence>
<keyword evidence="2" id="KW-1003">Cell membrane</keyword>
<evidence type="ECO:0000256" key="6">
    <source>
        <dbReference type="ARBA" id="ARBA00022989"/>
    </source>
</evidence>
<feature type="transmembrane region" description="Helical" evidence="9">
    <location>
        <begin position="340"/>
        <end position="357"/>
    </location>
</feature>
<feature type="transmembrane region" description="Helical" evidence="9">
    <location>
        <begin position="40"/>
        <end position="58"/>
    </location>
</feature>
<keyword evidence="7 9" id="KW-0472">Membrane</keyword>
<evidence type="ECO:0000256" key="5">
    <source>
        <dbReference type="ARBA" id="ARBA00022692"/>
    </source>
</evidence>
<feature type="transmembrane region" description="Helical" evidence="9">
    <location>
        <begin position="462"/>
        <end position="485"/>
    </location>
</feature>
<dbReference type="InterPro" id="IPR050297">
    <property type="entry name" value="LipidA_mod_glycosyltrf_83"/>
</dbReference>
<feature type="transmembrane region" description="Helical" evidence="9">
    <location>
        <begin position="149"/>
        <end position="168"/>
    </location>
</feature>
<protein>
    <submittedName>
        <fullName evidence="10">Uncharacterized protein</fullName>
    </submittedName>
</protein>
<dbReference type="EMBL" id="LT906435">
    <property type="protein sequence ID" value="SNU80958.1"/>
    <property type="molecule type" value="Genomic_DNA"/>
</dbReference>
<accession>A0A239S7S8</accession>
<dbReference type="GO" id="GO:0009103">
    <property type="term" value="P:lipopolysaccharide biosynthetic process"/>
    <property type="evidence" value="ECO:0007669"/>
    <property type="project" value="UniProtKB-ARBA"/>
</dbReference>
<feature type="transmembrane region" description="Helical" evidence="9">
    <location>
        <begin position="117"/>
        <end position="137"/>
    </location>
</feature>
<evidence type="ECO:0000256" key="2">
    <source>
        <dbReference type="ARBA" id="ARBA00022475"/>
    </source>
</evidence>
<name>A0A239S7S8_9BURK</name>